<protein>
    <submittedName>
        <fullName evidence="4">Uncharacterized protein</fullName>
    </submittedName>
</protein>
<accession>A0A2C9VM56</accession>
<evidence type="ECO:0000256" key="3">
    <source>
        <dbReference type="SAM" id="SignalP"/>
    </source>
</evidence>
<dbReference type="Gramene" id="Manes.07G101000.1.v8.1">
    <property type="protein sequence ID" value="Manes.07G101000.1.v8.1.CDS.1"/>
    <property type="gene ID" value="Manes.07G101000.v8.1"/>
</dbReference>
<keyword evidence="3" id="KW-0732">Signal</keyword>
<dbReference type="PANTHER" id="PTHR36721:SF17">
    <property type="entry name" value="PROTEIN, PUTATIVE-RELATED"/>
    <property type="match status" value="1"/>
</dbReference>
<feature type="compositionally biased region" description="Low complexity" evidence="1">
    <location>
        <begin position="119"/>
        <end position="128"/>
    </location>
</feature>
<gene>
    <name evidence="4" type="ORF">MANES_07G101000v8</name>
</gene>
<comment type="caution">
    <text evidence="4">The sequence shown here is derived from an EMBL/GenBank/DDBJ whole genome shotgun (WGS) entry which is preliminary data.</text>
</comment>
<feature type="compositionally biased region" description="Pro residues" evidence="1">
    <location>
        <begin position="90"/>
        <end position="108"/>
    </location>
</feature>
<evidence type="ECO:0000313" key="5">
    <source>
        <dbReference type="Proteomes" id="UP000091857"/>
    </source>
</evidence>
<feature type="chain" id="PRO_5012519386" evidence="3">
    <location>
        <begin position="22"/>
        <end position="172"/>
    </location>
</feature>
<keyword evidence="2" id="KW-0472">Membrane</keyword>
<feature type="transmembrane region" description="Helical" evidence="2">
    <location>
        <begin position="131"/>
        <end position="152"/>
    </location>
</feature>
<keyword evidence="2" id="KW-0812">Transmembrane</keyword>
<evidence type="ECO:0000313" key="4">
    <source>
        <dbReference type="EMBL" id="OAY45896.1"/>
    </source>
</evidence>
<feature type="compositionally biased region" description="Pro residues" evidence="1">
    <location>
        <begin position="49"/>
        <end position="83"/>
    </location>
</feature>
<feature type="signal peptide" evidence="3">
    <location>
        <begin position="1"/>
        <end position="21"/>
    </location>
</feature>
<proteinExistence type="predicted"/>
<evidence type="ECO:0000256" key="1">
    <source>
        <dbReference type="SAM" id="MobiDB-lite"/>
    </source>
</evidence>
<evidence type="ECO:0000256" key="2">
    <source>
        <dbReference type="SAM" id="Phobius"/>
    </source>
</evidence>
<sequence length="172" mass="17785">MMAGNQKLCFFLLFFFHHCSNFSTSSAEASNANHQLPKRFFDITAPGSAPAPTPDVPKPAPGSAPAPTPDVPKPAPHSAPAPSPNTTNVHPPPPPPPPVVLPPPPSDSPLPSFETGQEKGSSSKLSGGQKAGIVIGTLAGTGILAFGGCIYMKRRNNVNRARLASSARIPVL</sequence>
<dbReference type="EMBL" id="CM004393">
    <property type="protein sequence ID" value="OAY45896.1"/>
    <property type="molecule type" value="Genomic_DNA"/>
</dbReference>
<reference evidence="5" key="1">
    <citation type="journal article" date="2016" name="Nat. Biotechnol.">
        <title>Sequencing wild and cultivated cassava and related species reveals extensive interspecific hybridization and genetic diversity.</title>
        <authorList>
            <person name="Bredeson J.V."/>
            <person name="Lyons J.B."/>
            <person name="Prochnik S.E."/>
            <person name="Wu G.A."/>
            <person name="Ha C.M."/>
            <person name="Edsinger-Gonzales E."/>
            <person name="Grimwood J."/>
            <person name="Schmutz J."/>
            <person name="Rabbi I.Y."/>
            <person name="Egesi C."/>
            <person name="Nauluvula P."/>
            <person name="Lebot V."/>
            <person name="Ndunguru J."/>
            <person name="Mkamilo G."/>
            <person name="Bart R.S."/>
            <person name="Setter T.L."/>
            <person name="Gleadow R.M."/>
            <person name="Kulakow P."/>
            <person name="Ferguson M.E."/>
            <person name="Rounsley S."/>
            <person name="Rokhsar D.S."/>
        </authorList>
    </citation>
    <scope>NUCLEOTIDE SEQUENCE [LARGE SCALE GENOMIC DNA]</scope>
    <source>
        <strain evidence="5">cv. AM560-2</strain>
    </source>
</reference>
<feature type="region of interest" description="Disordered" evidence="1">
    <location>
        <begin position="42"/>
        <end position="128"/>
    </location>
</feature>
<dbReference type="Proteomes" id="UP000091857">
    <property type="component" value="Chromosome 7"/>
</dbReference>
<dbReference type="PANTHER" id="PTHR36721">
    <property type="entry name" value="PROLINE-RICH FAMILY PROTEIN"/>
    <property type="match status" value="1"/>
</dbReference>
<keyword evidence="2" id="KW-1133">Transmembrane helix</keyword>
<keyword evidence="5" id="KW-1185">Reference proteome</keyword>
<dbReference type="AlphaFoldDB" id="A0A2C9VM56"/>
<organism evidence="4 5">
    <name type="scientific">Manihot esculenta</name>
    <name type="common">Cassava</name>
    <name type="synonym">Jatropha manihot</name>
    <dbReference type="NCBI Taxonomy" id="3983"/>
    <lineage>
        <taxon>Eukaryota</taxon>
        <taxon>Viridiplantae</taxon>
        <taxon>Streptophyta</taxon>
        <taxon>Embryophyta</taxon>
        <taxon>Tracheophyta</taxon>
        <taxon>Spermatophyta</taxon>
        <taxon>Magnoliopsida</taxon>
        <taxon>eudicotyledons</taxon>
        <taxon>Gunneridae</taxon>
        <taxon>Pentapetalae</taxon>
        <taxon>rosids</taxon>
        <taxon>fabids</taxon>
        <taxon>Malpighiales</taxon>
        <taxon>Euphorbiaceae</taxon>
        <taxon>Crotonoideae</taxon>
        <taxon>Manihoteae</taxon>
        <taxon>Manihot</taxon>
    </lineage>
</organism>
<name>A0A2C9VM56_MANES</name>